<dbReference type="Gene3D" id="3.40.50.720">
    <property type="entry name" value="NAD(P)-binding Rossmann-like Domain"/>
    <property type="match status" value="2"/>
</dbReference>
<dbReference type="Proteomes" id="UP001596116">
    <property type="component" value="Unassembled WGS sequence"/>
</dbReference>
<evidence type="ECO:0000313" key="7">
    <source>
        <dbReference type="EMBL" id="MFC6036851.1"/>
    </source>
</evidence>
<dbReference type="InterPro" id="IPR006139">
    <property type="entry name" value="D-isomer_2_OHA_DH_cat_dom"/>
</dbReference>
<dbReference type="SUPFAM" id="SSF51735">
    <property type="entry name" value="NAD(P)-binding Rossmann-fold domains"/>
    <property type="match status" value="1"/>
</dbReference>
<dbReference type="PROSITE" id="PS00670">
    <property type="entry name" value="D_2_HYDROXYACID_DH_2"/>
    <property type="match status" value="1"/>
</dbReference>
<sequence length="321" mass="34404">MTDKRIIASPRQLPGALAGMLRAKYEVREPEGAVAAPGEFATYSQGAEAVFATAFDEMDAGFVEALPNTVKLIASIGVGVDHIDLDAAKARGIAVSNTPEVTTACLADTTMGLIIAACRRFREGLDIAKTGEGRGMLTPESWSQRVTGRTLGIVGMGNVGKEVARRAAGFDLNIIYTTPRPSAEIDKAYNARAVSFDELLKQADIISLHCPLKEETHHLIDKAAIEKMKPAAVIINISRGPVIDELALIEALKSGRLFAAGLDVFETEPDPIREDLYSLPNVFCLPHIASATWESRAAMAMRVLANIDAFFEAGAPKDRVA</sequence>
<dbReference type="CDD" id="cd05301">
    <property type="entry name" value="GDH"/>
    <property type="match status" value="1"/>
</dbReference>
<feature type="domain" description="D-isomer specific 2-hydroxyacid dehydrogenase catalytic" evidence="5">
    <location>
        <begin position="42"/>
        <end position="320"/>
    </location>
</feature>
<dbReference type="EMBL" id="JBHPON010000002">
    <property type="protein sequence ID" value="MFC6036851.1"/>
    <property type="molecule type" value="Genomic_DNA"/>
</dbReference>
<proteinExistence type="inferred from homology"/>
<dbReference type="InterPro" id="IPR006140">
    <property type="entry name" value="D-isomer_DH_NAD-bd"/>
</dbReference>
<evidence type="ECO:0000256" key="4">
    <source>
        <dbReference type="RuleBase" id="RU003719"/>
    </source>
</evidence>
<keyword evidence="8" id="KW-1185">Reference proteome</keyword>
<organism evidence="7 8">
    <name type="scientific">Hyphococcus aureus</name>
    <dbReference type="NCBI Taxonomy" id="2666033"/>
    <lineage>
        <taxon>Bacteria</taxon>
        <taxon>Pseudomonadati</taxon>
        <taxon>Pseudomonadota</taxon>
        <taxon>Alphaproteobacteria</taxon>
        <taxon>Parvularculales</taxon>
        <taxon>Parvularculaceae</taxon>
        <taxon>Hyphococcus</taxon>
    </lineage>
</organism>
<dbReference type="InterPro" id="IPR050223">
    <property type="entry name" value="D-isomer_2-hydroxyacid_DH"/>
</dbReference>
<dbReference type="InterPro" id="IPR029752">
    <property type="entry name" value="D-isomer_DH_CS1"/>
</dbReference>
<comment type="caution">
    <text evidence="7">The sequence shown here is derived from an EMBL/GenBank/DDBJ whole genome shotgun (WGS) entry which is preliminary data.</text>
</comment>
<evidence type="ECO:0000256" key="3">
    <source>
        <dbReference type="ARBA" id="ARBA00023027"/>
    </source>
</evidence>
<keyword evidence="2 4" id="KW-0560">Oxidoreductase</keyword>
<keyword evidence="3" id="KW-0520">NAD</keyword>
<dbReference type="RefSeq" id="WP_379881902.1">
    <property type="nucleotide sequence ID" value="NZ_JBHPON010000002.1"/>
</dbReference>
<feature type="domain" description="D-isomer specific 2-hydroxyacid dehydrogenase NAD-binding" evidence="6">
    <location>
        <begin position="111"/>
        <end position="289"/>
    </location>
</feature>
<protein>
    <submittedName>
        <fullName evidence="7">2-hydroxyacid dehydrogenase</fullName>
        <ecNumber evidence="7">1.1.1.-</ecNumber>
    </submittedName>
</protein>
<gene>
    <name evidence="7" type="ORF">ACFMB1_14930</name>
</gene>
<dbReference type="EC" id="1.1.1.-" evidence="7"/>
<comment type="similarity">
    <text evidence="1 4">Belongs to the D-isomer specific 2-hydroxyacid dehydrogenase family.</text>
</comment>
<dbReference type="SUPFAM" id="SSF52283">
    <property type="entry name" value="Formate/glycerate dehydrogenase catalytic domain-like"/>
    <property type="match status" value="1"/>
</dbReference>
<dbReference type="PROSITE" id="PS00065">
    <property type="entry name" value="D_2_HYDROXYACID_DH_1"/>
    <property type="match status" value="1"/>
</dbReference>
<evidence type="ECO:0000256" key="2">
    <source>
        <dbReference type="ARBA" id="ARBA00023002"/>
    </source>
</evidence>
<dbReference type="Pfam" id="PF00389">
    <property type="entry name" value="2-Hacid_dh"/>
    <property type="match status" value="1"/>
</dbReference>
<evidence type="ECO:0000256" key="1">
    <source>
        <dbReference type="ARBA" id="ARBA00005854"/>
    </source>
</evidence>
<accession>A0ABW1L0E6</accession>
<dbReference type="PANTHER" id="PTHR10996">
    <property type="entry name" value="2-HYDROXYACID DEHYDROGENASE-RELATED"/>
    <property type="match status" value="1"/>
</dbReference>
<evidence type="ECO:0000259" key="5">
    <source>
        <dbReference type="Pfam" id="PF00389"/>
    </source>
</evidence>
<dbReference type="InterPro" id="IPR029753">
    <property type="entry name" value="D-isomer_DH_CS"/>
</dbReference>
<evidence type="ECO:0000313" key="8">
    <source>
        <dbReference type="Proteomes" id="UP001596116"/>
    </source>
</evidence>
<name>A0ABW1L0E6_9PROT</name>
<reference evidence="7 8" key="1">
    <citation type="submission" date="2024-09" db="EMBL/GenBank/DDBJ databases">
        <authorList>
            <person name="Zhang Z.-H."/>
        </authorList>
    </citation>
    <scope>NUCLEOTIDE SEQUENCE [LARGE SCALE GENOMIC DNA]</scope>
    <source>
        <strain evidence="7 8">HHTR114</strain>
    </source>
</reference>
<dbReference type="Pfam" id="PF02826">
    <property type="entry name" value="2-Hacid_dh_C"/>
    <property type="match status" value="1"/>
</dbReference>
<dbReference type="InterPro" id="IPR036291">
    <property type="entry name" value="NAD(P)-bd_dom_sf"/>
</dbReference>
<evidence type="ECO:0000259" key="6">
    <source>
        <dbReference type="Pfam" id="PF02826"/>
    </source>
</evidence>
<dbReference type="GO" id="GO:0016491">
    <property type="term" value="F:oxidoreductase activity"/>
    <property type="evidence" value="ECO:0007669"/>
    <property type="project" value="UniProtKB-KW"/>
</dbReference>
<dbReference type="PANTHER" id="PTHR10996:SF178">
    <property type="entry name" value="2-HYDROXYACID DEHYDROGENASE YGL185C-RELATED"/>
    <property type="match status" value="1"/>
</dbReference>